<gene>
    <name evidence="2" type="primary">clpP</name>
    <name evidence="4" type="ORF">C7B81_07095</name>
</gene>
<comment type="subunit">
    <text evidence="2">Fourteen ClpP subunits assemble into 2 heptameric rings which stack back to back to give a disk-like structure with a central cavity, resembling the structure of eukaryotic proteasomes.</text>
</comment>
<dbReference type="GO" id="GO:0008233">
    <property type="term" value="F:peptidase activity"/>
    <property type="evidence" value="ECO:0007669"/>
    <property type="project" value="UniProtKB-KW"/>
</dbReference>
<proteinExistence type="inferred from homology"/>
<name>A0ABX5F889_9CHRO</name>
<feature type="active site" evidence="2">
    <location>
        <position position="143"/>
    </location>
</feature>
<dbReference type="EC" id="3.4.21.92" evidence="2"/>
<comment type="similarity">
    <text evidence="1 2 3">Belongs to the peptidase S14 family.</text>
</comment>
<dbReference type="InterPro" id="IPR029045">
    <property type="entry name" value="ClpP/crotonase-like_dom_sf"/>
</dbReference>
<evidence type="ECO:0000256" key="1">
    <source>
        <dbReference type="ARBA" id="ARBA00007039"/>
    </source>
</evidence>
<organism evidence="4 5">
    <name type="scientific">Aphanothece cf. minutissima CCALA 015</name>
    <dbReference type="NCBI Taxonomy" id="2107695"/>
    <lineage>
        <taxon>Bacteria</taxon>
        <taxon>Bacillati</taxon>
        <taxon>Cyanobacteriota</taxon>
        <taxon>Cyanophyceae</taxon>
        <taxon>Oscillatoriophycideae</taxon>
        <taxon>Chroococcales</taxon>
        <taxon>Aphanothecaceae</taxon>
        <taxon>Aphanothece</taxon>
    </lineage>
</organism>
<keyword evidence="2 4" id="KW-0645">Protease</keyword>
<dbReference type="SUPFAM" id="SSF52096">
    <property type="entry name" value="ClpP/crotonase"/>
    <property type="match status" value="1"/>
</dbReference>
<protein>
    <recommendedName>
        <fullName evidence="2 3">ATP-dependent Clp protease proteolytic subunit</fullName>
        <ecNumber evidence="2">3.4.21.92</ecNumber>
    </recommendedName>
    <alternativeName>
        <fullName evidence="2">Endopeptidase Clp</fullName>
    </alternativeName>
</protein>
<keyword evidence="2" id="KW-0378">Hydrolase</keyword>
<evidence type="ECO:0000256" key="2">
    <source>
        <dbReference type="HAMAP-Rule" id="MF_00444"/>
    </source>
</evidence>
<comment type="caution">
    <text evidence="2">Lacks conserved residue(s) required for the propagation of feature annotation.</text>
</comment>
<comment type="catalytic activity">
    <reaction evidence="2">
        <text>Hydrolysis of proteins to small peptides in the presence of ATP and magnesium. alpha-casein is the usual test substrate. In the absence of ATP, only oligopeptides shorter than five residues are hydrolyzed (such as succinyl-Leu-Tyr-|-NHMec, and Leu-Tyr-Leu-|-Tyr-Trp, in which cleavage of the -Tyr-|-Leu- and -Tyr-|-Trp bonds also occurs).</text>
        <dbReference type="EC" id="3.4.21.92"/>
    </reaction>
</comment>
<dbReference type="GO" id="GO:0006508">
    <property type="term" value="P:proteolysis"/>
    <property type="evidence" value="ECO:0007669"/>
    <property type="project" value="UniProtKB-KW"/>
</dbReference>
<dbReference type="InterPro" id="IPR001907">
    <property type="entry name" value="ClpP"/>
</dbReference>
<evidence type="ECO:0000313" key="4">
    <source>
        <dbReference type="EMBL" id="PSB37868.1"/>
    </source>
</evidence>
<dbReference type="PANTHER" id="PTHR10381:SF72">
    <property type="entry name" value="ATP-DEPENDENT CLP PROTEASE PROTEOLYTIC SUBUNIT-LIKE-RELATED"/>
    <property type="match status" value="1"/>
</dbReference>
<dbReference type="HAMAP" id="MF_00444">
    <property type="entry name" value="ClpP"/>
    <property type="match status" value="1"/>
</dbReference>
<dbReference type="PANTHER" id="PTHR10381">
    <property type="entry name" value="ATP-DEPENDENT CLP PROTEASE PROTEOLYTIC SUBUNIT"/>
    <property type="match status" value="1"/>
</dbReference>
<keyword evidence="2" id="KW-0720">Serine protease</keyword>
<dbReference type="Gene3D" id="3.90.226.10">
    <property type="entry name" value="2-enoyl-CoA Hydratase, Chain A, domain 1"/>
    <property type="match status" value="1"/>
</dbReference>
<keyword evidence="2" id="KW-0963">Cytoplasm</keyword>
<dbReference type="NCBIfam" id="NF009204">
    <property type="entry name" value="PRK12552.1"/>
    <property type="match status" value="1"/>
</dbReference>
<comment type="subcellular location">
    <subcellularLocation>
        <location evidence="2">Cytoplasm</location>
    </subcellularLocation>
</comment>
<keyword evidence="5" id="KW-1185">Reference proteome</keyword>
<dbReference type="EMBL" id="PVWP01000004">
    <property type="protein sequence ID" value="PSB37868.1"/>
    <property type="molecule type" value="Genomic_DNA"/>
</dbReference>
<comment type="caution">
    <text evidence="4">The sequence shown here is derived from an EMBL/GenBank/DDBJ whole genome shotgun (WGS) entry which is preliminary data.</text>
</comment>
<evidence type="ECO:0000256" key="3">
    <source>
        <dbReference type="RuleBase" id="RU003567"/>
    </source>
</evidence>
<dbReference type="CDD" id="cd07017">
    <property type="entry name" value="S14_ClpP_2"/>
    <property type="match status" value="1"/>
</dbReference>
<dbReference type="Proteomes" id="UP000238218">
    <property type="component" value="Unassembled WGS sequence"/>
</dbReference>
<dbReference type="InterPro" id="IPR023562">
    <property type="entry name" value="ClpP/TepA"/>
</dbReference>
<dbReference type="RefSeq" id="WP_106220586.1">
    <property type="nucleotide sequence ID" value="NZ_PVWP01000004.1"/>
</dbReference>
<reference evidence="4 5" key="1">
    <citation type="submission" date="2018-03" db="EMBL/GenBank/DDBJ databases">
        <title>The ancient ancestry and fast evolution of plastids.</title>
        <authorList>
            <person name="Moore K.R."/>
            <person name="Magnabosco C."/>
            <person name="Momper L."/>
            <person name="Gold D.A."/>
            <person name="Bosak T."/>
            <person name="Fournier G.P."/>
        </authorList>
    </citation>
    <scope>NUCLEOTIDE SEQUENCE [LARGE SCALE GENOMIC DNA]</scope>
    <source>
        <strain evidence="4 5">CCALA 015</strain>
    </source>
</reference>
<evidence type="ECO:0000313" key="5">
    <source>
        <dbReference type="Proteomes" id="UP000238218"/>
    </source>
</evidence>
<dbReference type="Pfam" id="PF00574">
    <property type="entry name" value="CLP_protease"/>
    <property type="match status" value="1"/>
</dbReference>
<comment type="function">
    <text evidence="2">Cleaves peptides in various proteins in a process that requires ATP hydrolysis. Has a chymotrypsin-like activity. Plays a major role in the degradation of misfolded proteins.</text>
</comment>
<dbReference type="PRINTS" id="PR00127">
    <property type="entry name" value="CLPPROTEASEP"/>
</dbReference>
<accession>A0ABX5F889</accession>
<sequence length="223" mass="24462">MTVSAPYYGDSAVMRTPPPDLPSLLLKERIVYLGLPLFSDDDAKRQMGIDVTELIIAQLLYLEFDNPEKPIFFYINSTGTSWYSGDAIGFETEAFAICDTLRYVKPPVHTICIGQAMGTAAMILSAGTKGQRAALPHASIVLHQPRSGARGQASDIQIRAKEVLHNKHSMLEILSENTGKSIDELSRDSDRMTYLTAEEAMAYGLIDRVLTSRKELPTAAPVG</sequence>